<evidence type="ECO:0000313" key="5">
    <source>
        <dbReference type="EMBL" id="KAF1988864.1"/>
    </source>
</evidence>
<sequence length="397" mass="43992">MDFRQPINETPGPVALNVAIAHRGRAFIAGTEDGFKIFQASDARQVHAYEIDPPMGVGIAEMVEDSQYVGLCGGGKNALLPRNKYILWNMADKAAIHTMFYPASIEGLRINKKFIMVTFRDQVKLYKFPSKTREPPQKLAEYETERNPYGLCCLGSKVVVVLGRNAGQVRVTDLPHATNTRFFPVHNSSIRALTLSTDETLFATASEKGTLIRVWSTKDGAKIGEYRRGMDPATIYSIAISPSCLHMAVTSDKSTLHVFALPKRVEAMRAERAKAADTYAVEGKAKWGVLAELPLMPRIFTDQYSTASAPFDPGEEREYWQRGDLHAKPGQGTTAPIPGLPDGRPPKGVIGWLTDHETFVVNAGRVSYWEHFLVSQNQDGTTTLTNAGYKNYMTQDF</sequence>
<dbReference type="AlphaFoldDB" id="A0A6G1H722"/>
<dbReference type="SUPFAM" id="SSF50978">
    <property type="entry name" value="WD40 repeat-like"/>
    <property type="match status" value="1"/>
</dbReference>
<dbReference type="SMART" id="SM00320">
    <property type="entry name" value="WD40"/>
    <property type="match status" value="2"/>
</dbReference>
<dbReference type="InterPro" id="IPR001680">
    <property type="entry name" value="WD40_rpt"/>
</dbReference>
<dbReference type="InterPro" id="IPR036322">
    <property type="entry name" value="WD40_repeat_dom_sf"/>
</dbReference>
<protein>
    <submittedName>
        <fullName evidence="5">SVP1-like protein 2</fullName>
    </submittedName>
</protein>
<keyword evidence="2" id="KW-0853">WD repeat</keyword>
<comment type="similarity">
    <text evidence="4">Belongs to the WD repeat PROPPIN family.</text>
</comment>
<evidence type="ECO:0000256" key="2">
    <source>
        <dbReference type="ARBA" id="ARBA00022574"/>
    </source>
</evidence>
<organism evidence="5 6">
    <name type="scientific">Aulographum hederae CBS 113979</name>
    <dbReference type="NCBI Taxonomy" id="1176131"/>
    <lineage>
        <taxon>Eukaryota</taxon>
        <taxon>Fungi</taxon>
        <taxon>Dikarya</taxon>
        <taxon>Ascomycota</taxon>
        <taxon>Pezizomycotina</taxon>
        <taxon>Dothideomycetes</taxon>
        <taxon>Pleosporomycetidae</taxon>
        <taxon>Aulographales</taxon>
        <taxon>Aulographaceae</taxon>
    </lineage>
</organism>
<keyword evidence="3" id="KW-0677">Repeat</keyword>
<evidence type="ECO:0000313" key="6">
    <source>
        <dbReference type="Proteomes" id="UP000800041"/>
    </source>
</evidence>
<dbReference type="GO" id="GO:0005774">
    <property type="term" value="C:vacuolar membrane"/>
    <property type="evidence" value="ECO:0007669"/>
    <property type="project" value="UniProtKB-SubCell"/>
</dbReference>
<accession>A0A6G1H722</accession>
<dbReference type="OrthoDB" id="1667587at2759"/>
<dbReference type="EMBL" id="ML977147">
    <property type="protein sequence ID" value="KAF1988864.1"/>
    <property type="molecule type" value="Genomic_DNA"/>
</dbReference>
<dbReference type="Gene3D" id="2.130.10.10">
    <property type="entry name" value="YVTN repeat-like/Quinoprotein amine dehydrogenase"/>
    <property type="match status" value="1"/>
</dbReference>
<evidence type="ECO:0000256" key="4">
    <source>
        <dbReference type="ARBA" id="ARBA00025740"/>
    </source>
</evidence>
<dbReference type="Pfam" id="PF21032">
    <property type="entry name" value="PROPPIN"/>
    <property type="match status" value="1"/>
</dbReference>
<dbReference type="InterPro" id="IPR048720">
    <property type="entry name" value="PROPPIN"/>
</dbReference>
<proteinExistence type="inferred from homology"/>
<dbReference type="PANTHER" id="PTHR11227">
    <property type="entry name" value="WD-REPEAT PROTEIN INTERACTING WITH PHOSPHOINOSIDES WIPI -RELATED"/>
    <property type="match status" value="1"/>
</dbReference>
<comment type="subcellular location">
    <subcellularLocation>
        <location evidence="1">Vacuole membrane</location>
        <topology evidence="1">Peripheral membrane protein</topology>
    </subcellularLocation>
</comment>
<dbReference type="InterPro" id="IPR015943">
    <property type="entry name" value="WD40/YVTN_repeat-like_dom_sf"/>
</dbReference>
<evidence type="ECO:0000256" key="1">
    <source>
        <dbReference type="ARBA" id="ARBA00004148"/>
    </source>
</evidence>
<keyword evidence="6" id="KW-1185">Reference proteome</keyword>
<gene>
    <name evidence="5" type="ORF">K402DRAFT_373224</name>
</gene>
<dbReference type="Proteomes" id="UP000800041">
    <property type="component" value="Unassembled WGS sequence"/>
</dbReference>
<reference evidence="5" key="1">
    <citation type="journal article" date="2020" name="Stud. Mycol.">
        <title>101 Dothideomycetes genomes: a test case for predicting lifestyles and emergence of pathogens.</title>
        <authorList>
            <person name="Haridas S."/>
            <person name="Albert R."/>
            <person name="Binder M."/>
            <person name="Bloem J."/>
            <person name="Labutti K."/>
            <person name="Salamov A."/>
            <person name="Andreopoulos B."/>
            <person name="Baker S."/>
            <person name="Barry K."/>
            <person name="Bills G."/>
            <person name="Bluhm B."/>
            <person name="Cannon C."/>
            <person name="Castanera R."/>
            <person name="Culley D."/>
            <person name="Daum C."/>
            <person name="Ezra D."/>
            <person name="Gonzalez J."/>
            <person name="Henrissat B."/>
            <person name="Kuo A."/>
            <person name="Liang C."/>
            <person name="Lipzen A."/>
            <person name="Lutzoni F."/>
            <person name="Magnuson J."/>
            <person name="Mondo S."/>
            <person name="Nolan M."/>
            <person name="Ohm R."/>
            <person name="Pangilinan J."/>
            <person name="Park H.-J."/>
            <person name="Ramirez L."/>
            <person name="Alfaro M."/>
            <person name="Sun H."/>
            <person name="Tritt A."/>
            <person name="Yoshinaga Y."/>
            <person name="Zwiers L.-H."/>
            <person name="Turgeon B."/>
            <person name="Goodwin S."/>
            <person name="Spatafora J."/>
            <person name="Crous P."/>
            <person name="Grigoriev I."/>
        </authorList>
    </citation>
    <scope>NUCLEOTIDE SEQUENCE</scope>
    <source>
        <strain evidence="5">CBS 113979</strain>
    </source>
</reference>
<evidence type="ECO:0000256" key="3">
    <source>
        <dbReference type="ARBA" id="ARBA00022737"/>
    </source>
</evidence>
<name>A0A6G1H722_9PEZI</name>